<dbReference type="EMBL" id="DVIT01000046">
    <property type="protein sequence ID" value="HIS48198.1"/>
    <property type="molecule type" value="Genomic_DNA"/>
</dbReference>
<dbReference type="GO" id="GO:0006508">
    <property type="term" value="P:proteolysis"/>
    <property type="evidence" value="ECO:0007669"/>
    <property type="project" value="InterPro"/>
</dbReference>
<comment type="caution">
    <text evidence="2">The sequence shown here is derived from an EMBL/GenBank/DDBJ whole genome shotgun (WGS) entry which is preliminary data.</text>
</comment>
<feature type="transmembrane region" description="Helical" evidence="1">
    <location>
        <begin position="56"/>
        <end position="81"/>
    </location>
</feature>
<protein>
    <submittedName>
        <fullName evidence="2">Sigma-E processing peptidase SpoIIGA</fullName>
    </submittedName>
</protein>
<evidence type="ECO:0000313" key="2">
    <source>
        <dbReference type="EMBL" id="HIS48198.1"/>
    </source>
</evidence>
<evidence type="ECO:0000256" key="1">
    <source>
        <dbReference type="SAM" id="Phobius"/>
    </source>
</evidence>
<feature type="transmembrane region" description="Helical" evidence="1">
    <location>
        <begin position="133"/>
        <end position="155"/>
    </location>
</feature>
<dbReference type="InterPro" id="IPR005081">
    <property type="entry name" value="SpoIIGA"/>
</dbReference>
<keyword evidence="1" id="KW-1133">Transmembrane helix</keyword>
<reference evidence="2" key="2">
    <citation type="journal article" date="2021" name="PeerJ">
        <title>Extensive microbial diversity within the chicken gut microbiome revealed by metagenomics and culture.</title>
        <authorList>
            <person name="Gilroy R."/>
            <person name="Ravi A."/>
            <person name="Getino M."/>
            <person name="Pursley I."/>
            <person name="Horton D.L."/>
            <person name="Alikhan N.F."/>
            <person name="Baker D."/>
            <person name="Gharbi K."/>
            <person name="Hall N."/>
            <person name="Watson M."/>
            <person name="Adriaenssens E.M."/>
            <person name="Foster-Nyarko E."/>
            <person name="Jarju S."/>
            <person name="Secka A."/>
            <person name="Antonio M."/>
            <person name="Oren A."/>
            <person name="Chaudhuri R.R."/>
            <person name="La Ragione R."/>
            <person name="Hildebrand F."/>
            <person name="Pallen M.J."/>
        </authorList>
    </citation>
    <scope>NUCLEOTIDE SEQUENCE</scope>
    <source>
        <strain evidence="2">CHK178-757</strain>
    </source>
</reference>
<dbReference type="Proteomes" id="UP000823927">
    <property type="component" value="Unassembled WGS sequence"/>
</dbReference>
<evidence type="ECO:0000313" key="3">
    <source>
        <dbReference type="Proteomes" id="UP000823927"/>
    </source>
</evidence>
<sequence length="298" mass="32892">MMDSFLLLFVSLFLRQTTTWLRILAASAAGSLYSCIYTILTVWRALSPSDSLSGIYGLIFNIASSIISYVLICMLMIILAFGIHNKHLLMKNLAVLYGTAVFCAGAFMLLENLPVTEGIAVSGGEKAQDTHGLLFGWLKLFGVMIPVSAGGLWLIRAKNSHIGANSGLYELCLQFGEETIHLKALLDTGNRLYDPAGRNPVSIVEKDILEKYLKHKYTQEEIRELLVIPFHSVGCDHGILFAVRADRMTVCRDNKLWEYTKAVIGIYPGHFTGNGAYRAILHPDMVSGQPTGTCGREK</sequence>
<organism evidence="2 3">
    <name type="scientific">Candidatus Scybalocola faecigallinarum</name>
    <dbReference type="NCBI Taxonomy" id="2840941"/>
    <lineage>
        <taxon>Bacteria</taxon>
        <taxon>Bacillati</taxon>
        <taxon>Bacillota</taxon>
        <taxon>Clostridia</taxon>
        <taxon>Lachnospirales</taxon>
        <taxon>Lachnospiraceae</taxon>
        <taxon>Lachnospiraceae incertae sedis</taxon>
        <taxon>Candidatus Scybalocola (ex Gilroy et al. 2021)</taxon>
    </lineage>
</organism>
<name>A0A9D1F5V7_9FIRM</name>
<reference evidence="2" key="1">
    <citation type="submission" date="2020-10" db="EMBL/GenBank/DDBJ databases">
        <authorList>
            <person name="Gilroy R."/>
        </authorList>
    </citation>
    <scope>NUCLEOTIDE SEQUENCE</scope>
    <source>
        <strain evidence="2">CHK178-757</strain>
    </source>
</reference>
<proteinExistence type="predicted"/>
<dbReference type="AlphaFoldDB" id="A0A9D1F5V7"/>
<dbReference type="Pfam" id="PF03419">
    <property type="entry name" value="Peptidase_U4"/>
    <property type="match status" value="1"/>
</dbReference>
<keyword evidence="1" id="KW-0812">Transmembrane</keyword>
<dbReference type="GO" id="GO:0030436">
    <property type="term" value="P:asexual sporulation"/>
    <property type="evidence" value="ECO:0007669"/>
    <property type="project" value="InterPro"/>
</dbReference>
<keyword evidence="1" id="KW-0472">Membrane</keyword>
<feature type="transmembrane region" description="Helical" evidence="1">
    <location>
        <begin position="93"/>
        <end position="113"/>
    </location>
</feature>
<gene>
    <name evidence="2" type="ORF">IAB46_11725</name>
</gene>
<accession>A0A9D1F5V7</accession>
<dbReference type="GO" id="GO:0004190">
    <property type="term" value="F:aspartic-type endopeptidase activity"/>
    <property type="evidence" value="ECO:0007669"/>
    <property type="project" value="InterPro"/>
</dbReference>